<keyword evidence="1" id="KW-1133">Transmembrane helix</keyword>
<dbReference type="EMBL" id="CAJNOI010000227">
    <property type="protein sequence ID" value="CAF1196487.1"/>
    <property type="molecule type" value="Genomic_DNA"/>
</dbReference>
<evidence type="ECO:0000313" key="3">
    <source>
        <dbReference type="EMBL" id="CAF1460327.1"/>
    </source>
</evidence>
<protein>
    <submittedName>
        <fullName evidence="2">Uncharacterized protein</fullName>
    </submittedName>
</protein>
<proteinExistence type="predicted"/>
<accession>A0A814VXM0</accession>
<dbReference type="OrthoDB" id="10286982at2759"/>
<evidence type="ECO:0000313" key="4">
    <source>
        <dbReference type="Proteomes" id="UP000663832"/>
    </source>
</evidence>
<dbReference type="AlphaFoldDB" id="A0A814VXM0"/>
<feature type="transmembrane region" description="Helical" evidence="1">
    <location>
        <begin position="340"/>
        <end position="362"/>
    </location>
</feature>
<evidence type="ECO:0000313" key="5">
    <source>
        <dbReference type="Proteomes" id="UP000663877"/>
    </source>
</evidence>
<comment type="caution">
    <text evidence="2">The sequence shown here is derived from an EMBL/GenBank/DDBJ whole genome shotgun (WGS) entry which is preliminary data.</text>
</comment>
<sequence length="386" mass="44025">MTMTFSNPPLNTYKHLYDLYQDTLKCPCSNMVMPYHTIVSMSPTFHQVCSSSFVTDTWISAASSDGIANNPNDWRLIAGIQFRLLSSLCKLVQTTVNDAINYFVAQSFITSNLLNEDEFNAQLNETISQLIESTNIRHKKIINTMKLFMEVDQPFGGVYGDDYQSTNARLWLNYYTNETNESQFPQLKFILSGLFNSTFGDCICATNFYCQAPSKIYDLKPYEGIELTTNVLYSIPGMFASCFPVDSLFYSTLECFYSSSNCLPILLNYMKQTSLGSDFTSQALIYDPVSSRFPPNTTVSAINEELMVEKWNISYSFNIYYEKCLPSYCTYSYKAHTDNFLGILVTMISMIGGLTVVLHLITPQLVKFVYYMLRPTVQRQEQGNRV</sequence>
<keyword evidence="4" id="KW-1185">Reference proteome</keyword>
<keyword evidence="1" id="KW-0472">Membrane</keyword>
<reference evidence="2" key="1">
    <citation type="submission" date="2021-02" db="EMBL/GenBank/DDBJ databases">
        <authorList>
            <person name="Nowell W R."/>
        </authorList>
    </citation>
    <scope>NUCLEOTIDE SEQUENCE</scope>
</reference>
<name>A0A814VXM0_9BILA</name>
<evidence type="ECO:0000313" key="2">
    <source>
        <dbReference type="EMBL" id="CAF1196487.1"/>
    </source>
</evidence>
<dbReference type="EMBL" id="CAJNOM010000478">
    <property type="protein sequence ID" value="CAF1460327.1"/>
    <property type="molecule type" value="Genomic_DNA"/>
</dbReference>
<dbReference type="Proteomes" id="UP000663832">
    <property type="component" value="Unassembled WGS sequence"/>
</dbReference>
<organism evidence="2 5">
    <name type="scientific">Adineta steineri</name>
    <dbReference type="NCBI Taxonomy" id="433720"/>
    <lineage>
        <taxon>Eukaryota</taxon>
        <taxon>Metazoa</taxon>
        <taxon>Spiralia</taxon>
        <taxon>Gnathifera</taxon>
        <taxon>Rotifera</taxon>
        <taxon>Eurotatoria</taxon>
        <taxon>Bdelloidea</taxon>
        <taxon>Adinetida</taxon>
        <taxon>Adinetidae</taxon>
        <taxon>Adineta</taxon>
    </lineage>
</organism>
<evidence type="ECO:0000256" key="1">
    <source>
        <dbReference type="SAM" id="Phobius"/>
    </source>
</evidence>
<keyword evidence="1" id="KW-0812">Transmembrane</keyword>
<dbReference type="Proteomes" id="UP000663877">
    <property type="component" value="Unassembled WGS sequence"/>
</dbReference>
<gene>
    <name evidence="2" type="ORF">BJG266_LOCUS26643</name>
    <name evidence="3" type="ORF">QVE165_LOCUS40900</name>
</gene>